<feature type="domain" description="SCP2" evidence="1">
    <location>
        <begin position="2"/>
        <end position="81"/>
    </location>
</feature>
<dbReference type="EMBL" id="BAABJZ010000012">
    <property type="protein sequence ID" value="GAA4878101.1"/>
    <property type="molecule type" value="Genomic_DNA"/>
</dbReference>
<evidence type="ECO:0000313" key="3">
    <source>
        <dbReference type="Proteomes" id="UP001499988"/>
    </source>
</evidence>
<proteinExistence type="predicted"/>
<dbReference type="InterPro" id="IPR036527">
    <property type="entry name" value="SCP2_sterol-bd_dom_sf"/>
</dbReference>
<dbReference type="InterPro" id="IPR003033">
    <property type="entry name" value="SCP2_sterol-bd_dom"/>
</dbReference>
<gene>
    <name evidence="2" type="ORF">GCM10023333_09390</name>
</gene>
<evidence type="ECO:0000259" key="1">
    <source>
        <dbReference type="Pfam" id="PF02036"/>
    </source>
</evidence>
<dbReference type="SUPFAM" id="SSF55718">
    <property type="entry name" value="SCP-like"/>
    <property type="match status" value="1"/>
</dbReference>
<comment type="caution">
    <text evidence="2">The sequence shown here is derived from an EMBL/GenBank/DDBJ whole genome shotgun (WGS) entry which is preliminary data.</text>
</comment>
<accession>A0ABP9EH00</accession>
<dbReference type="Proteomes" id="UP001499988">
    <property type="component" value="Unassembled WGS sequence"/>
</dbReference>
<name>A0ABP9EH00_9GAMM</name>
<sequence length="100" mass="10906">MQGRTVAFSAYELPGALQLTLLQDRFQLDWADERAEATLSGALAALCQVGLAQADGDALFFQRRLSMEGDTELALEVKSLLARYPLARLPSWPLLSPGGR</sequence>
<organism evidence="2 3">
    <name type="scientific">Ferrimonas pelagia</name>
    <dbReference type="NCBI Taxonomy" id="1177826"/>
    <lineage>
        <taxon>Bacteria</taxon>
        <taxon>Pseudomonadati</taxon>
        <taxon>Pseudomonadota</taxon>
        <taxon>Gammaproteobacteria</taxon>
        <taxon>Alteromonadales</taxon>
        <taxon>Ferrimonadaceae</taxon>
        <taxon>Ferrimonas</taxon>
    </lineage>
</organism>
<reference evidence="3" key="1">
    <citation type="journal article" date="2019" name="Int. J. Syst. Evol. Microbiol.">
        <title>The Global Catalogue of Microorganisms (GCM) 10K type strain sequencing project: providing services to taxonomists for standard genome sequencing and annotation.</title>
        <authorList>
            <consortium name="The Broad Institute Genomics Platform"/>
            <consortium name="The Broad Institute Genome Sequencing Center for Infectious Disease"/>
            <person name="Wu L."/>
            <person name="Ma J."/>
        </authorList>
    </citation>
    <scope>NUCLEOTIDE SEQUENCE [LARGE SCALE GENOMIC DNA]</scope>
    <source>
        <strain evidence="3">JCM 18401</strain>
    </source>
</reference>
<protein>
    <recommendedName>
        <fullName evidence="1">SCP2 domain-containing protein</fullName>
    </recommendedName>
</protein>
<keyword evidence="3" id="KW-1185">Reference proteome</keyword>
<evidence type="ECO:0000313" key="2">
    <source>
        <dbReference type="EMBL" id="GAA4878101.1"/>
    </source>
</evidence>
<dbReference type="Pfam" id="PF02036">
    <property type="entry name" value="SCP2"/>
    <property type="match status" value="1"/>
</dbReference>